<dbReference type="EMBL" id="ANMU01000016">
    <property type="protein sequence ID" value="EMJ84605.1"/>
    <property type="molecule type" value="Genomic_DNA"/>
</dbReference>
<gene>
    <name evidence="1" type="ORF">LEP1GSC016_4339</name>
</gene>
<name>M6CEB6_LEPBO</name>
<evidence type="ECO:0000313" key="2">
    <source>
        <dbReference type="Proteomes" id="UP000011873"/>
    </source>
</evidence>
<protein>
    <submittedName>
        <fullName evidence="1">Uncharacterized protein</fullName>
    </submittedName>
</protein>
<proteinExistence type="predicted"/>
<comment type="caution">
    <text evidence="1">The sequence shown here is derived from an EMBL/GenBank/DDBJ whole genome shotgun (WGS) entry which is preliminary data.</text>
</comment>
<evidence type="ECO:0000313" key="1">
    <source>
        <dbReference type="EMBL" id="EMJ84605.1"/>
    </source>
</evidence>
<sequence length="54" mass="6307">MVDTILSLSLRKLRIVFEADLLFIHTFCRRVVFFPIKIQTTSTGLNFSFSILRT</sequence>
<dbReference type="PATRIC" id="fig|1218567.3.peg.398"/>
<accession>M6CEB6</accession>
<organism evidence="1 2">
    <name type="scientific">Leptospira borgpetersenii serovar Hardjo-bovis str. Sponselee</name>
    <dbReference type="NCBI Taxonomy" id="1303729"/>
    <lineage>
        <taxon>Bacteria</taxon>
        <taxon>Pseudomonadati</taxon>
        <taxon>Spirochaetota</taxon>
        <taxon>Spirochaetia</taxon>
        <taxon>Leptospirales</taxon>
        <taxon>Leptospiraceae</taxon>
        <taxon>Leptospira</taxon>
    </lineage>
</organism>
<reference evidence="1 2" key="1">
    <citation type="submission" date="2013-01" db="EMBL/GenBank/DDBJ databases">
        <authorList>
            <person name="Harkins D.M."/>
            <person name="Durkin A.S."/>
            <person name="Brinkac L.M."/>
            <person name="Haft D.H."/>
            <person name="Selengut J.D."/>
            <person name="Sanka R."/>
            <person name="DePew J."/>
            <person name="Purushe J."/>
            <person name="Galloway R.L."/>
            <person name="Vinetz J.M."/>
            <person name="Sutton G.G."/>
            <person name="Nierman W.C."/>
            <person name="Fouts D.E."/>
        </authorList>
    </citation>
    <scope>NUCLEOTIDE SEQUENCE [LARGE SCALE GENOMIC DNA]</scope>
    <source>
        <strain evidence="1 2">Sponselee CDC</strain>
    </source>
</reference>
<dbReference type="AlphaFoldDB" id="M6CEB6"/>
<dbReference type="Proteomes" id="UP000011873">
    <property type="component" value="Unassembled WGS sequence"/>
</dbReference>